<evidence type="ECO:0000313" key="1">
    <source>
        <dbReference type="EMBL" id="GAA4670265.1"/>
    </source>
</evidence>
<dbReference type="InterPro" id="IPR027417">
    <property type="entry name" value="P-loop_NTPase"/>
</dbReference>
<reference evidence="2" key="1">
    <citation type="journal article" date="2019" name="Int. J. Syst. Evol. Microbiol.">
        <title>The Global Catalogue of Microorganisms (GCM) 10K type strain sequencing project: providing services to taxonomists for standard genome sequencing and annotation.</title>
        <authorList>
            <consortium name="The Broad Institute Genomics Platform"/>
            <consortium name="The Broad Institute Genome Sequencing Center for Infectious Disease"/>
            <person name="Wu L."/>
            <person name="Ma J."/>
        </authorList>
    </citation>
    <scope>NUCLEOTIDE SEQUENCE [LARGE SCALE GENOMIC DNA]</scope>
    <source>
        <strain evidence="2">JCM 18956</strain>
    </source>
</reference>
<keyword evidence="2" id="KW-1185">Reference proteome</keyword>
<name>A0ABP8VT76_9MICO</name>
<proteinExistence type="predicted"/>
<evidence type="ECO:0000313" key="2">
    <source>
        <dbReference type="Proteomes" id="UP001501295"/>
    </source>
</evidence>
<dbReference type="EMBL" id="BAABLM010000002">
    <property type="protein sequence ID" value="GAA4670265.1"/>
    <property type="molecule type" value="Genomic_DNA"/>
</dbReference>
<protein>
    <submittedName>
        <fullName evidence="1">AAA family ATPase</fullName>
    </submittedName>
</protein>
<sequence>MVLLDGRSGSGKTTLGAALASALDAELVGLDDVYPGWDGLAAASLTVSSSILRAESPGYRRWDWDHSRQTDWRAVDARAPLVVEGAGALTPASARLATLRLWIELDAPARHTRVLGRGDGDSYGATDLWDRWAAQEDEHLRLHRPDALADVVL</sequence>
<dbReference type="Proteomes" id="UP001501295">
    <property type="component" value="Unassembled WGS sequence"/>
</dbReference>
<accession>A0ABP8VT76</accession>
<dbReference type="Gene3D" id="3.40.50.300">
    <property type="entry name" value="P-loop containing nucleotide triphosphate hydrolases"/>
    <property type="match status" value="1"/>
</dbReference>
<dbReference type="SUPFAM" id="SSF52540">
    <property type="entry name" value="P-loop containing nucleoside triphosphate hydrolases"/>
    <property type="match status" value="1"/>
</dbReference>
<comment type="caution">
    <text evidence="1">The sequence shown here is derived from an EMBL/GenBank/DDBJ whole genome shotgun (WGS) entry which is preliminary data.</text>
</comment>
<organism evidence="1 2">
    <name type="scientific">Frondihabitans cladoniiphilus</name>
    <dbReference type="NCBI Taxonomy" id="715785"/>
    <lineage>
        <taxon>Bacteria</taxon>
        <taxon>Bacillati</taxon>
        <taxon>Actinomycetota</taxon>
        <taxon>Actinomycetes</taxon>
        <taxon>Micrococcales</taxon>
        <taxon>Microbacteriaceae</taxon>
        <taxon>Frondihabitans</taxon>
    </lineage>
</organism>
<gene>
    <name evidence="1" type="ORF">GCM10025780_12050</name>
</gene>